<dbReference type="Proteomes" id="UP000054721">
    <property type="component" value="Unassembled WGS sequence"/>
</dbReference>
<gene>
    <name evidence="1" type="ORF">T02_2031</name>
</gene>
<name>A0A0V1LU82_9BILA</name>
<protein>
    <submittedName>
        <fullName evidence="1">Uncharacterized protein</fullName>
    </submittedName>
</protein>
<dbReference type="AlphaFoldDB" id="A0A0V1LU82"/>
<dbReference type="OrthoDB" id="10420120at2759"/>
<organism evidence="1 2">
    <name type="scientific">Trichinella nativa</name>
    <dbReference type="NCBI Taxonomy" id="6335"/>
    <lineage>
        <taxon>Eukaryota</taxon>
        <taxon>Metazoa</taxon>
        <taxon>Ecdysozoa</taxon>
        <taxon>Nematoda</taxon>
        <taxon>Enoplea</taxon>
        <taxon>Dorylaimia</taxon>
        <taxon>Trichinellida</taxon>
        <taxon>Trichinellidae</taxon>
        <taxon>Trichinella</taxon>
    </lineage>
</organism>
<evidence type="ECO:0000313" key="1">
    <source>
        <dbReference type="EMBL" id="KRZ63061.1"/>
    </source>
</evidence>
<evidence type="ECO:0000313" key="2">
    <source>
        <dbReference type="Proteomes" id="UP000054721"/>
    </source>
</evidence>
<sequence>MSQKGAPEQLTSGDHQRSLVDWSTTLTPYWHCVIDVCVGGRSGIGALLEFDGFSFFLFSLLTHCVSCSCSVEYKFAFEVGHQPGSQFDANLSAVNLMRELFGKLYFFALALQMKFH</sequence>
<dbReference type="EMBL" id="JYDW01000003">
    <property type="protein sequence ID" value="KRZ63061.1"/>
    <property type="molecule type" value="Genomic_DNA"/>
</dbReference>
<keyword evidence="2" id="KW-1185">Reference proteome</keyword>
<reference evidence="1 2" key="1">
    <citation type="submission" date="2015-05" db="EMBL/GenBank/DDBJ databases">
        <title>Evolution of Trichinella species and genotypes.</title>
        <authorList>
            <person name="Korhonen P.K."/>
            <person name="Edoardo P."/>
            <person name="Giuseppe L.R."/>
            <person name="Gasser R.B."/>
        </authorList>
    </citation>
    <scope>NUCLEOTIDE SEQUENCE [LARGE SCALE GENOMIC DNA]</scope>
    <source>
        <strain evidence="1">ISS10</strain>
    </source>
</reference>
<accession>A0A0V1LU82</accession>
<comment type="caution">
    <text evidence="1">The sequence shown here is derived from an EMBL/GenBank/DDBJ whole genome shotgun (WGS) entry which is preliminary data.</text>
</comment>
<proteinExistence type="predicted"/>